<feature type="region of interest" description="Disordered" evidence="2">
    <location>
        <begin position="261"/>
        <end position="290"/>
    </location>
</feature>
<feature type="compositionally biased region" description="Acidic residues" evidence="2">
    <location>
        <begin position="629"/>
        <end position="638"/>
    </location>
</feature>
<feature type="compositionally biased region" description="Polar residues" evidence="2">
    <location>
        <begin position="8"/>
        <end position="19"/>
    </location>
</feature>
<gene>
    <name evidence="4" type="ORF">DAKH74_053680</name>
</gene>
<dbReference type="SMART" id="SM00324">
    <property type="entry name" value="RhoGAP"/>
    <property type="match status" value="1"/>
</dbReference>
<name>A0AAV5S7G7_MAUHU</name>
<keyword evidence="5" id="KW-1185">Reference proteome</keyword>
<dbReference type="PROSITE" id="PS50238">
    <property type="entry name" value="RHOGAP"/>
    <property type="match status" value="1"/>
</dbReference>
<dbReference type="Proteomes" id="UP001377567">
    <property type="component" value="Unassembled WGS sequence"/>
</dbReference>
<evidence type="ECO:0000256" key="2">
    <source>
        <dbReference type="SAM" id="MobiDB-lite"/>
    </source>
</evidence>
<dbReference type="InterPro" id="IPR051025">
    <property type="entry name" value="RhoGAP"/>
</dbReference>
<comment type="caution">
    <text evidence="4">The sequence shown here is derived from an EMBL/GenBank/DDBJ whole genome shotgun (WGS) entry which is preliminary data.</text>
</comment>
<feature type="region of interest" description="Disordered" evidence="2">
    <location>
        <begin position="724"/>
        <end position="764"/>
    </location>
</feature>
<feature type="domain" description="Rho-GAP" evidence="3">
    <location>
        <begin position="128"/>
        <end position="463"/>
    </location>
</feature>
<feature type="compositionally biased region" description="Polar residues" evidence="2">
    <location>
        <begin position="656"/>
        <end position="703"/>
    </location>
</feature>
<organism evidence="4 5">
    <name type="scientific">Maudiozyma humilis</name>
    <name type="common">Sour dough yeast</name>
    <name type="synonym">Kazachstania humilis</name>
    <dbReference type="NCBI Taxonomy" id="51915"/>
    <lineage>
        <taxon>Eukaryota</taxon>
        <taxon>Fungi</taxon>
        <taxon>Dikarya</taxon>
        <taxon>Ascomycota</taxon>
        <taxon>Saccharomycotina</taxon>
        <taxon>Saccharomycetes</taxon>
        <taxon>Saccharomycetales</taxon>
        <taxon>Saccharomycetaceae</taxon>
        <taxon>Maudiozyma</taxon>
    </lineage>
</organism>
<dbReference type="PANTHER" id="PTHR15228:SF25">
    <property type="entry name" value="F-BAR DOMAIN-CONTAINING PROTEIN"/>
    <property type="match status" value="1"/>
</dbReference>
<feature type="compositionally biased region" description="Polar residues" evidence="2">
    <location>
        <begin position="482"/>
        <end position="492"/>
    </location>
</feature>
<feature type="compositionally biased region" description="Polar residues" evidence="2">
    <location>
        <begin position="725"/>
        <end position="736"/>
    </location>
</feature>
<feature type="region of interest" description="Disordered" evidence="2">
    <location>
        <begin position="629"/>
        <end position="707"/>
    </location>
</feature>
<protein>
    <submittedName>
        <fullName evidence="4">GTPase-activating protein</fullName>
    </submittedName>
</protein>
<dbReference type="GO" id="GO:0060237">
    <property type="term" value="P:regulation of fungal-type cell wall organization"/>
    <property type="evidence" value="ECO:0007669"/>
    <property type="project" value="TreeGrafter"/>
</dbReference>
<feature type="compositionally biased region" description="Polar residues" evidence="2">
    <location>
        <begin position="752"/>
        <end position="764"/>
    </location>
</feature>
<feature type="compositionally biased region" description="Low complexity" evidence="2">
    <location>
        <begin position="276"/>
        <end position="287"/>
    </location>
</feature>
<feature type="compositionally biased region" description="Basic and acidic residues" evidence="2">
    <location>
        <begin position="341"/>
        <end position="351"/>
    </location>
</feature>
<feature type="compositionally biased region" description="Low complexity" evidence="2">
    <location>
        <begin position="79"/>
        <end position="94"/>
    </location>
</feature>
<keyword evidence="1" id="KW-0343">GTPase activation</keyword>
<feature type="compositionally biased region" description="Basic and acidic residues" evidence="2">
    <location>
        <begin position="553"/>
        <end position="563"/>
    </location>
</feature>
<feature type="region of interest" description="Disordered" evidence="2">
    <location>
        <begin position="546"/>
        <end position="565"/>
    </location>
</feature>
<accession>A0AAV5S7G7</accession>
<dbReference type="EMBL" id="BTGD01000025">
    <property type="protein sequence ID" value="GMM58751.1"/>
    <property type="molecule type" value="Genomic_DNA"/>
</dbReference>
<evidence type="ECO:0000313" key="4">
    <source>
        <dbReference type="EMBL" id="GMM58751.1"/>
    </source>
</evidence>
<dbReference type="Gene3D" id="1.10.555.10">
    <property type="entry name" value="Rho GTPase activation protein"/>
    <property type="match status" value="2"/>
</dbReference>
<feature type="region of interest" description="Disordered" evidence="2">
    <location>
        <begin position="572"/>
        <end position="597"/>
    </location>
</feature>
<feature type="compositionally biased region" description="Polar residues" evidence="2">
    <location>
        <begin position="32"/>
        <end position="46"/>
    </location>
</feature>
<feature type="region of interest" description="Disordered" evidence="2">
    <location>
        <begin position="1"/>
        <end position="94"/>
    </location>
</feature>
<feature type="compositionally biased region" description="Polar residues" evidence="2">
    <location>
        <begin position="57"/>
        <end position="74"/>
    </location>
</feature>
<feature type="region of interest" description="Disordered" evidence="2">
    <location>
        <begin position="477"/>
        <end position="533"/>
    </location>
</feature>
<dbReference type="GO" id="GO:0005938">
    <property type="term" value="C:cell cortex"/>
    <property type="evidence" value="ECO:0007669"/>
    <property type="project" value="TreeGrafter"/>
</dbReference>
<proteinExistence type="predicted"/>
<dbReference type="InterPro" id="IPR008936">
    <property type="entry name" value="Rho_GTPase_activation_prot"/>
</dbReference>
<evidence type="ECO:0000256" key="1">
    <source>
        <dbReference type="ARBA" id="ARBA00022468"/>
    </source>
</evidence>
<dbReference type="GO" id="GO:0005096">
    <property type="term" value="F:GTPase activator activity"/>
    <property type="evidence" value="ECO:0007669"/>
    <property type="project" value="UniProtKB-KW"/>
</dbReference>
<evidence type="ECO:0000259" key="3">
    <source>
        <dbReference type="PROSITE" id="PS50238"/>
    </source>
</evidence>
<dbReference type="PANTHER" id="PTHR15228">
    <property type="entry name" value="SPERMATHECAL PHYSIOLOGY VARIANT"/>
    <property type="match status" value="1"/>
</dbReference>
<dbReference type="SUPFAM" id="SSF48350">
    <property type="entry name" value="GTPase activation domain, GAP"/>
    <property type="match status" value="1"/>
</dbReference>
<sequence>MPQFWKQLLNNPKSISSDSLPVPENKPRNRSRTNSTTQPVSSSLKSSSHDRPMLTNRPYSYNPSASGSTKSTSPLKLGTSSQQQSQNSLSTTAQSGEYKDYRDKFLSNRNGFVGRVFGVSLSESLGVASAEVIVQSELVSFGRIPIVIAKCGAYLKANALETPGIFRIAGNGKRVKELQFIFSSPPSYGAKFTDWDGYSIHDVASLLRRYLNNLDEPLIPLEFYESFRKPIQDRPRISKHMLTRHVSHPNANKENSITIESMSKQSQSQQNTKAIPSPSTDTTASSPMDIPVKKTSIDDIVAAASAPTPTCESAPVPAASPQGKTNIPDAQRPQDMLMKSHRYESYEADKENENDEDENEEARKRRKQRHKKKLARDIKSAIKEYEALFVQLSNDTKQLTIYLLDLMSLFARQSQLNLMTARNLAAIFQPSLLSHPQHDMDPKEYELSRFVVEFLIEYSYKLLPNLLKITKEEQDKTIAKGSRQSSSATSQHPPRILTPGSATHSQHSGLPEGEQGNRPYPIRSLTPTSGVGSSAIEIPQRSAVSPLPNVVDRSPHKQQHDAQKLGMSLQLQVPKTRSRPHSRSIGSAPVPPDVISSNKRKTKLFPWLHKPGILSDNGETSATEYEGDDVLLSNDEDTSSPHSPVARRKLNVPKMANNSNSGSSLPTTTVYSNGNSPLNSHSHLKVPQTTKASVKGRTSSTSRVRPISMFIDSSKSKSVDELGYLSSSTSAQPNVDTESRTARSKKRESWFQRWTSRSNSATRS</sequence>
<evidence type="ECO:0000313" key="5">
    <source>
        <dbReference type="Proteomes" id="UP001377567"/>
    </source>
</evidence>
<feature type="region of interest" description="Disordered" evidence="2">
    <location>
        <begin position="306"/>
        <end position="372"/>
    </location>
</feature>
<feature type="compositionally biased region" description="Polar residues" evidence="2">
    <location>
        <begin position="261"/>
        <end position="274"/>
    </location>
</feature>
<dbReference type="AlphaFoldDB" id="A0AAV5S7G7"/>
<dbReference type="Pfam" id="PF00620">
    <property type="entry name" value="RhoGAP"/>
    <property type="match status" value="2"/>
</dbReference>
<dbReference type="InterPro" id="IPR000198">
    <property type="entry name" value="RhoGAP_dom"/>
</dbReference>
<reference evidence="4 5" key="1">
    <citation type="journal article" date="2023" name="Elife">
        <title>Identification of key yeast species and microbe-microbe interactions impacting larval growth of Drosophila in the wild.</title>
        <authorList>
            <person name="Mure A."/>
            <person name="Sugiura Y."/>
            <person name="Maeda R."/>
            <person name="Honda K."/>
            <person name="Sakurai N."/>
            <person name="Takahashi Y."/>
            <person name="Watada M."/>
            <person name="Katoh T."/>
            <person name="Gotoh A."/>
            <person name="Gotoh Y."/>
            <person name="Taniguchi I."/>
            <person name="Nakamura K."/>
            <person name="Hayashi T."/>
            <person name="Katayama T."/>
            <person name="Uemura T."/>
            <person name="Hattori Y."/>
        </authorList>
    </citation>
    <scope>NUCLEOTIDE SEQUENCE [LARGE SCALE GENOMIC DNA]</scope>
    <source>
        <strain evidence="4 5">KH-74</strain>
    </source>
</reference>
<dbReference type="GO" id="GO:0007165">
    <property type="term" value="P:signal transduction"/>
    <property type="evidence" value="ECO:0007669"/>
    <property type="project" value="InterPro"/>
</dbReference>